<accession>R1FLR6</accession>
<dbReference type="RefSeq" id="XP_005792404.1">
    <property type="nucleotide sequence ID" value="XM_005792347.1"/>
</dbReference>
<dbReference type="SMART" id="SM00368">
    <property type="entry name" value="LRR_RI"/>
    <property type="match status" value="1"/>
</dbReference>
<gene>
    <name evidence="2" type="ORF">EMIHUDRAFT_361204</name>
</gene>
<dbReference type="Gene3D" id="3.80.10.10">
    <property type="entry name" value="Ribonuclease Inhibitor"/>
    <property type="match status" value="1"/>
</dbReference>
<evidence type="ECO:0000256" key="1">
    <source>
        <dbReference type="SAM" id="MobiDB-lite"/>
    </source>
</evidence>
<feature type="compositionally biased region" description="Basic residues" evidence="1">
    <location>
        <begin position="20"/>
        <end position="38"/>
    </location>
</feature>
<sequence>PPLRHRSRRERDEAGEVAQARRRRPRAGPRERRRRPPRRAVDHQPRRGGRRPHPPSGAAQRGLPLFRRPRRGDHLDPVRRLASRRRALLPVADQGPPRPARSQPRPRRKGAQGPARCQPVIPRLGVFWDFGSLHQHPDPANGDMRTEEQNALFKQGLGCLGTLYSHPKTWVLRLTSFPDGHKAEDQAEGTNVAKYFDRGWCFTEQSWASLTKSGHLSLDLGKMRAGKEYYLGSLVDDCRKEGGRRPPLLPSAFAAELETKSFTNGKDDKPLVKRLYEDAFQEQFGKATELDYKDLGWGDAEAAQLAEVLASGAAPRLEELNLSYNTIGDEGCKALAAAL</sequence>
<dbReference type="HOGENOM" id="CLU_029751_0_0_1"/>
<proteinExistence type="predicted"/>
<name>R1FLR6_EMIHU</name>
<reference evidence="2" key="1">
    <citation type="submission" date="2012-07" db="EMBL/GenBank/DDBJ databases">
        <title>Genome variability drives Emilianias global distribution.</title>
        <authorList>
            <consortium name="DOE Joint Genome Institute"/>
            <person name="Read B."/>
            <person name="Kegel J."/>
            <person name="Klute M."/>
            <person name="Kuo A."/>
            <person name="Lefebvre S.C."/>
            <person name="Maumus F."/>
            <person name="Mayer C."/>
            <person name="Miller J."/>
            <person name="Allen A."/>
            <person name="Bidle K."/>
            <person name="Borodovsky M."/>
            <person name="Bowler C."/>
            <person name="Brownlee C."/>
            <person name="Claverie J.-M."/>
            <person name="Cock M."/>
            <person name="De Vargas C."/>
            <person name="Elias M."/>
            <person name="Frickenhaus S."/>
            <person name="Gladyshev V.N."/>
            <person name="Gonzalez K."/>
            <person name="Guda C."/>
            <person name="Hadaegh A."/>
            <person name="Herman E."/>
            <person name="Iglesias-Rodriguez D."/>
            <person name="Jones B."/>
            <person name="Lawson T."/>
            <person name="Leese F."/>
            <person name="Lin Y.-C."/>
            <person name="Lindquist E."/>
            <person name="Lobanov A."/>
            <person name="Lucas S."/>
            <person name="Malik S.-H.B."/>
            <person name="Marsh M.E."/>
            <person name="Mock T."/>
            <person name="Monier A."/>
            <person name="Moreau H."/>
            <person name="Mueller-Roeber B."/>
            <person name="Napier J."/>
            <person name="Ogata H."/>
            <person name="Parker M."/>
            <person name="Probert I."/>
            <person name="Quesneville H."/>
            <person name="Raines C."/>
            <person name="Rensing S."/>
            <person name="Riano-Pachon D.M."/>
            <person name="Richier S."/>
            <person name="Rokitta S."/>
            <person name="Salamov A."/>
            <person name="Sarno A.F."/>
            <person name="Schmutz J."/>
            <person name="Schroeder D."/>
            <person name="Shiraiwa Y."/>
            <person name="Soanes D.M."/>
            <person name="Valentin K."/>
            <person name="Van Der Giezen M."/>
            <person name="Van Der Peer Y."/>
            <person name="Vardi A."/>
            <person name="Verret F."/>
            <person name="Von Dassow P."/>
            <person name="Wheeler G."/>
            <person name="Williams B."/>
            <person name="Wilson W."/>
            <person name="Wolfe G."/>
            <person name="Wurch L.L."/>
            <person name="Young J."/>
            <person name="Dacks J.B."/>
            <person name="Delwiche C.F."/>
            <person name="Dyhrman S."/>
            <person name="Glockner G."/>
            <person name="John U."/>
            <person name="Richards T."/>
            <person name="Worden A.Z."/>
            <person name="Zhang X."/>
            <person name="Grigoriev I.V."/>
        </authorList>
    </citation>
    <scope>NUCLEOTIDE SEQUENCE</scope>
    <source>
        <strain evidence="2">CCMP1516</strain>
    </source>
</reference>
<dbReference type="EMBL" id="KB863526">
    <property type="protein sequence ID" value="EOD39975.1"/>
    <property type="molecule type" value="Genomic_DNA"/>
</dbReference>
<evidence type="ECO:0000313" key="2">
    <source>
        <dbReference type="EMBL" id="EOD39975.1"/>
    </source>
</evidence>
<feature type="non-terminal residue" evidence="2">
    <location>
        <position position="339"/>
    </location>
</feature>
<organism evidence="2">
    <name type="scientific">Emiliania huxleyi</name>
    <name type="common">Coccolithophore</name>
    <name type="synonym">Pontosphaera huxleyi</name>
    <dbReference type="NCBI Taxonomy" id="2903"/>
    <lineage>
        <taxon>Eukaryota</taxon>
        <taxon>Haptista</taxon>
        <taxon>Haptophyta</taxon>
        <taxon>Prymnesiophyceae</taxon>
        <taxon>Isochrysidales</taxon>
        <taxon>Noelaerhabdaceae</taxon>
        <taxon>Emiliania</taxon>
    </lineage>
</organism>
<feature type="non-terminal residue" evidence="2">
    <location>
        <position position="1"/>
    </location>
</feature>
<protein>
    <submittedName>
        <fullName evidence="2">Uncharacterized protein</fullName>
    </submittedName>
</protein>
<dbReference type="GeneID" id="17285246"/>
<dbReference type="Pfam" id="PF13516">
    <property type="entry name" value="LRR_6"/>
    <property type="match status" value="1"/>
</dbReference>
<dbReference type="KEGG" id="ehx:EMIHUDRAFT_361204"/>
<dbReference type="AlphaFoldDB" id="R1FLR6"/>
<dbReference type="InterPro" id="IPR001611">
    <property type="entry name" value="Leu-rich_rpt"/>
</dbReference>
<feature type="region of interest" description="Disordered" evidence="1">
    <location>
        <begin position="1"/>
        <end position="117"/>
    </location>
</feature>
<dbReference type="SUPFAM" id="SSF52047">
    <property type="entry name" value="RNI-like"/>
    <property type="match status" value="1"/>
</dbReference>
<dbReference type="InterPro" id="IPR032675">
    <property type="entry name" value="LRR_dom_sf"/>
</dbReference>